<proteinExistence type="predicted"/>
<dbReference type="InterPro" id="IPR050287">
    <property type="entry name" value="MTA/SAH_deaminase"/>
</dbReference>
<dbReference type="AlphaFoldDB" id="A0A371QUL1"/>
<keyword evidence="1 2" id="KW-0378">Hydrolase</keyword>
<evidence type="ECO:0000313" key="5">
    <source>
        <dbReference type="Proteomes" id="UP000257123"/>
    </source>
</evidence>
<comment type="caution">
    <text evidence="2">The sequence shown here is derived from an EMBL/GenBank/DDBJ whole genome shotgun (WGS) entry which is preliminary data.</text>
</comment>
<dbReference type="RefSeq" id="WP_116422032.1">
    <property type="nucleotide sequence ID" value="NZ_NMUE01000065.1"/>
</dbReference>
<protein>
    <submittedName>
        <fullName evidence="2">Chlorohydrolase</fullName>
    </submittedName>
</protein>
<dbReference type="SUPFAM" id="SSF51556">
    <property type="entry name" value="Metallo-dependent hydrolases"/>
    <property type="match status" value="1"/>
</dbReference>
<evidence type="ECO:0000256" key="1">
    <source>
        <dbReference type="ARBA" id="ARBA00022801"/>
    </source>
</evidence>
<dbReference type="EMBL" id="NMUF01000063">
    <property type="protein sequence ID" value="RFA95089.1"/>
    <property type="molecule type" value="Genomic_DNA"/>
</dbReference>
<dbReference type="EMBL" id="NMUE01000065">
    <property type="protein sequence ID" value="RFA93308.1"/>
    <property type="molecule type" value="Genomic_DNA"/>
</dbReference>
<dbReference type="PANTHER" id="PTHR43794:SF11">
    <property type="entry name" value="AMIDOHYDROLASE-RELATED DOMAIN-CONTAINING PROTEIN"/>
    <property type="match status" value="1"/>
</dbReference>
<evidence type="ECO:0000313" key="3">
    <source>
        <dbReference type="EMBL" id="RFA95089.1"/>
    </source>
</evidence>
<name>A0A371QUL1_9CREN</name>
<dbReference type="Proteomes" id="UP000257123">
    <property type="component" value="Unassembled WGS sequence"/>
</dbReference>
<dbReference type="Gene3D" id="3.20.20.140">
    <property type="entry name" value="Metal-dependent hydrolases"/>
    <property type="match status" value="1"/>
</dbReference>
<evidence type="ECO:0000313" key="2">
    <source>
        <dbReference type="EMBL" id="RFA93308.1"/>
    </source>
</evidence>
<accession>A0A371QUL1</accession>
<dbReference type="PANTHER" id="PTHR43794">
    <property type="entry name" value="AMINOHYDROLASE SSNA-RELATED"/>
    <property type="match status" value="1"/>
</dbReference>
<dbReference type="InterPro" id="IPR032466">
    <property type="entry name" value="Metal_Hydrolase"/>
</dbReference>
<evidence type="ECO:0000313" key="4">
    <source>
        <dbReference type="Proteomes" id="UP000256877"/>
    </source>
</evidence>
<dbReference type="GO" id="GO:0016787">
    <property type="term" value="F:hydrolase activity"/>
    <property type="evidence" value="ECO:0007669"/>
    <property type="project" value="UniProtKB-KW"/>
</dbReference>
<gene>
    <name evidence="2" type="ORF">CGL51_13175</name>
    <name evidence="3" type="ORF">CGL52_13325</name>
</gene>
<reference evidence="4 5" key="1">
    <citation type="submission" date="2017-07" db="EMBL/GenBank/DDBJ databases">
        <title>Draft genome sequence of aerobic hyperthermophilic archaea, Pyrobaculum aerophilum YKB31 and YKB32.</title>
        <authorList>
            <person name="Mochizuki T."/>
            <person name="Berliner A.J."/>
            <person name="Yoshida-Takashima Y."/>
            <person name="Takaki Y."/>
            <person name="Nunoura T."/>
            <person name="Takai K."/>
        </authorList>
    </citation>
    <scope>NUCLEOTIDE SEQUENCE [LARGE SCALE GENOMIC DNA]</scope>
    <source>
        <strain evidence="2 5">YKB31</strain>
        <strain evidence="3 4">YKB32</strain>
    </source>
</reference>
<dbReference type="OrthoDB" id="42910at2157"/>
<organism evidence="2 5">
    <name type="scientific">Pyrobaculum aerophilum</name>
    <dbReference type="NCBI Taxonomy" id="13773"/>
    <lineage>
        <taxon>Archaea</taxon>
        <taxon>Thermoproteota</taxon>
        <taxon>Thermoprotei</taxon>
        <taxon>Thermoproteales</taxon>
        <taxon>Thermoproteaceae</taxon>
        <taxon>Pyrobaculum</taxon>
    </lineage>
</organism>
<sequence length="351" mass="39066">MRFKARYVLAGELEVVENGVVEVDDSGVVVGVGKYTGGVAADLGNVVLMPQLVNAHVHVLDAAIMDRDDLYIDDLVGWPHGVKYHVVKGLVRRGRHVPLLKKVAQRMRSYGVGCAVIYAEYAARDVEEVFRQYGIEAVVFQEAHGDFPNYPNVQVASPLDHPVEYLKELRRRYRLVSTHVSETSDCHEGGDLELALKALDADVLVHLVYVTEEEIAQIPPHKAVVVNPRANAYFVGRIAPVHKLLHLKPLLGTDNVFMNEPDPWAEIKFLHAYSSAAGWALGEREILSMATVWAWEKLRCSPPIEPGKPLRGLAVAAPYTGNKVLKFLVKRTSHRDVIAFIEGGRLLQAWH</sequence>
<dbReference type="Proteomes" id="UP000256877">
    <property type="component" value="Unassembled WGS sequence"/>
</dbReference>